<sequence length="106" mass="11499">LANFTEAVRAGDPAMVGCDMTMGRNFTLALNGAFESSRRTHPIDPRYVSRIGEGPEARVIVDGLNDAITRGAAEGKLFSELDCPWAVKTEPFDLTGYSEFPQAFEG</sequence>
<evidence type="ECO:0000313" key="1">
    <source>
        <dbReference type="EMBL" id="KKM66832.1"/>
    </source>
</evidence>
<dbReference type="AlphaFoldDB" id="A0A0F9MCC3"/>
<dbReference type="EMBL" id="LAZR01010457">
    <property type="protein sequence ID" value="KKM66832.1"/>
    <property type="molecule type" value="Genomic_DNA"/>
</dbReference>
<gene>
    <name evidence="1" type="ORF">LCGC14_1477180</name>
</gene>
<feature type="non-terminal residue" evidence="1">
    <location>
        <position position="1"/>
    </location>
</feature>
<accession>A0A0F9MCC3</accession>
<protein>
    <submittedName>
        <fullName evidence="1">Uncharacterized protein</fullName>
    </submittedName>
</protein>
<name>A0A0F9MCC3_9ZZZZ</name>
<comment type="caution">
    <text evidence="1">The sequence shown here is derived from an EMBL/GenBank/DDBJ whole genome shotgun (WGS) entry which is preliminary data.</text>
</comment>
<reference evidence="1" key="1">
    <citation type="journal article" date="2015" name="Nature">
        <title>Complex archaea that bridge the gap between prokaryotes and eukaryotes.</title>
        <authorList>
            <person name="Spang A."/>
            <person name="Saw J.H."/>
            <person name="Jorgensen S.L."/>
            <person name="Zaremba-Niedzwiedzka K."/>
            <person name="Martijn J."/>
            <person name="Lind A.E."/>
            <person name="van Eijk R."/>
            <person name="Schleper C."/>
            <person name="Guy L."/>
            <person name="Ettema T.J."/>
        </authorList>
    </citation>
    <scope>NUCLEOTIDE SEQUENCE</scope>
</reference>
<organism evidence="1">
    <name type="scientific">marine sediment metagenome</name>
    <dbReference type="NCBI Taxonomy" id="412755"/>
    <lineage>
        <taxon>unclassified sequences</taxon>
        <taxon>metagenomes</taxon>
        <taxon>ecological metagenomes</taxon>
    </lineage>
</organism>
<proteinExistence type="predicted"/>